<accession>A0A081BXD2</accession>
<dbReference type="Proteomes" id="UP000030661">
    <property type="component" value="Unassembled WGS sequence"/>
</dbReference>
<dbReference type="EMBL" id="DF820465">
    <property type="protein sequence ID" value="GAK56987.1"/>
    <property type="molecule type" value="Genomic_DNA"/>
</dbReference>
<dbReference type="HOGENOM" id="CLU_2970054_0_0_0"/>
<proteinExistence type="predicted"/>
<dbReference type="GO" id="GO:0010181">
    <property type="term" value="F:FMN binding"/>
    <property type="evidence" value="ECO:0007669"/>
    <property type="project" value="InterPro"/>
</dbReference>
<reference evidence="2" key="1">
    <citation type="journal article" date="2015" name="PeerJ">
        <title>First genomic representation of candidate bacterial phylum KSB3 points to enhanced environmental sensing as a trigger of wastewater bulking.</title>
        <authorList>
            <person name="Sekiguchi Y."/>
            <person name="Ohashi A."/>
            <person name="Parks D.H."/>
            <person name="Yamauchi T."/>
            <person name="Tyson G.W."/>
            <person name="Hugenholtz P."/>
        </authorList>
    </citation>
    <scope>NUCLEOTIDE SEQUENCE [LARGE SCALE GENOMIC DNA]</scope>
</reference>
<sequence length="58" mass="6174">MLSGPVMHEKTEPIIPQRIIENQSTAVDSVTGATNSSTVIMNAVQNALEKAYGNVETS</sequence>
<protein>
    <recommendedName>
        <fullName evidence="1">FMN-binding domain-containing protein</fullName>
    </recommendedName>
</protein>
<evidence type="ECO:0000259" key="1">
    <source>
        <dbReference type="Pfam" id="PF04205"/>
    </source>
</evidence>
<evidence type="ECO:0000313" key="2">
    <source>
        <dbReference type="EMBL" id="GAK56987.1"/>
    </source>
</evidence>
<dbReference type="Gene3D" id="3.90.1010.20">
    <property type="match status" value="1"/>
</dbReference>
<gene>
    <name evidence="2" type="ORF">U27_03951</name>
</gene>
<evidence type="ECO:0000313" key="3">
    <source>
        <dbReference type="Proteomes" id="UP000030661"/>
    </source>
</evidence>
<organism evidence="2">
    <name type="scientific">Vecturithrix granuli</name>
    <dbReference type="NCBI Taxonomy" id="1499967"/>
    <lineage>
        <taxon>Bacteria</taxon>
        <taxon>Candidatus Moduliflexota</taxon>
        <taxon>Candidatus Vecturitrichia</taxon>
        <taxon>Candidatus Vecturitrichales</taxon>
        <taxon>Candidatus Vecturitrichaceae</taxon>
        <taxon>Candidatus Vecturithrix</taxon>
    </lineage>
</organism>
<dbReference type="AlphaFoldDB" id="A0A081BXD2"/>
<name>A0A081BXD2_VECG1</name>
<dbReference type="STRING" id="1499967.U27_03951"/>
<dbReference type="InterPro" id="IPR007329">
    <property type="entry name" value="FMN-bd"/>
</dbReference>
<feature type="domain" description="FMN-binding" evidence="1">
    <location>
        <begin position="16"/>
        <end position="49"/>
    </location>
</feature>
<dbReference type="Pfam" id="PF04205">
    <property type="entry name" value="FMN_bind"/>
    <property type="match status" value="1"/>
</dbReference>
<dbReference type="GO" id="GO:0016020">
    <property type="term" value="C:membrane"/>
    <property type="evidence" value="ECO:0007669"/>
    <property type="project" value="InterPro"/>
</dbReference>
<keyword evidence="3" id="KW-1185">Reference proteome</keyword>